<evidence type="ECO:0000256" key="1">
    <source>
        <dbReference type="ARBA" id="ARBA00001971"/>
    </source>
</evidence>
<dbReference type="AlphaFoldDB" id="A0AAV1F8V5"/>
<dbReference type="GO" id="GO:0005737">
    <property type="term" value="C:cytoplasm"/>
    <property type="evidence" value="ECO:0007669"/>
    <property type="project" value="TreeGrafter"/>
</dbReference>
<comment type="similarity">
    <text evidence="3">Belongs to the cytochrome P450 family.</text>
</comment>
<keyword evidence="4" id="KW-0479">Metal-binding</keyword>
<keyword evidence="7" id="KW-0503">Monooxygenase</keyword>
<dbReference type="Pfam" id="PF00067">
    <property type="entry name" value="p450"/>
    <property type="match status" value="1"/>
</dbReference>
<dbReference type="GO" id="GO:0020037">
    <property type="term" value="F:heme binding"/>
    <property type="evidence" value="ECO:0007669"/>
    <property type="project" value="InterPro"/>
</dbReference>
<proteinExistence type="inferred from homology"/>
<dbReference type="InterPro" id="IPR001128">
    <property type="entry name" value="Cyt_P450"/>
</dbReference>
<keyword evidence="6" id="KW-0408">Iron</keyword>
<reference evidence="9" key="1">
    <citation type="submission" date="2023-08" db="EMBL/GenBank/DDBJ databases">
        <authorList>
            <person name="Alioto T."/>
            <person name="Alioto T."/>
            <person name="Gomez Garrido J."/>
        </authorList>
    </citation>
    <scope>NUCLEOTIDE SEQUENCE</scope>
</reference>
<evidence type="ECO:0000256" key="3">
    <source>
        <dbReference type="ARBA" id="ARBA00010617"/>
    </source>
</evidence>
<dbReference type="InterPro" id="IPR002401">
    <property type="entry name" value="Cyt_P450_E_grp-I"/>
</dbReference>
<comment type="subcellular location">
    <subcellularLocation>
        <location evidence="2">Membrane</location>
    </subcellularLocation>
</comment>
<gene>
    <name evidence="9" type="ORF">XNOV1_A005069</name>
</gene>
<dbReference type="InterPro" id="IPR036396">
    <property type="entry name" value="Cyt_P450_sf"/>
</dbReference>
<evidence type="ECO:0000256" key="8">
    <source>
        <dbReference type="ARBA" id="ARBA00023136"/>
    </source>
</evidence>
<evidence type="ECO:0000313" key="10">
    <source>
        <dbReference type="Proteomes" id="UP001178508"/>
    </source>
</evidence>
<keyword evidence="5" id="KW-0560">Oxidoreductase</keyword>
<dbReference type="PRINTS" id="PR00463">
    <property type="entry name" value="EP450I"/>
</dbReference>
<dbReference type="GO" id="GO:0006805">
    <property type="term" value="P:xenobiotic metabolic process"/>
    <property type="evidence" value="ECO:0007669"/>
    <property type="project" value="TreeGrafter"/>
</dbReference>
<organism evidence="9 10">
    <name type="scientific">Xyrichtys novacula</name>
    <name type="common">Pearly razorfish</name>
    <name type="synonym">Hemipteronotus novacula</name>
    <dbReference type="NCBI Taxonomy" id="13765"/>
    <lineage>
        <taxon>Eukaryota</taxon>
        <taxon>Metazoa</taxon>
        <taxon>Chordata</taxon>
        <taxon>Craniata</taxon>
        <taxon>Vertebrata</taxon>
        <taxon>Euteleostomi</taxon>
        <taxon>Actinopterygii</taxon>
        <taxon>Neopterygii</taxon>
        <taxon>Teleostei</taxon>
        <taxon>Neoteleostei</taxon>
        <taxon>Acanthomorphata</taxon>
        <taxon>Eupercaria</taxon>
        <taxon>Labriformes</taxon>
        <taxon>Labridae</taxon>
        <taxon>Xyrichtys</taxon>
    </lineage>
</organism>
<accession>A0AAV1F8V5</accession>
<dbReference type="GO" id="GO:0006082">
    <property type="term" value="P:organic acid metabolic process"/>
    <property type="evidence" value="ECO:0007669"/>
    <property type="project" value="TreeGrafter"/>
</dbReference>
<dbReference type="SUPFAM" id="SSF48264">
    <property type="entry name" value="Cytochrome P450"/>
    <property type="match status" value="1"/>
</dbReference>
<keyword evidence="10" id="KW-1185">Reference proteome</keyword>
<dbReference type="Proteomes" id="UP001178508">
    <property type="component" value="Chromosome 5"/>
</dbReference>
<dbReference type="GO" id="GO:0016712">
    <property type="term" value="F:oxidoreductase activity, acting on paired donors, with incorporation or reduction of molecular oxygen, reduced flavin or flavoprotein as one donor, and incorporation of one atom of oxygen"/>
    <property type="evidence" value="ECO:0007669"/>
    <property type="project" value="TreeGrafter"/>
</dbReference>
<dbReference type="PANTHER" id="PTHR24300:SF177">
    <property type="entry name" value="CYTOCHROME P450 2J2"/>
    <property type="match status" value="1"/>
</dbReference>
<dbReference type="InterPro" id="IPR050182">
    <property type="entry name" value="Cytochrome_P450_fam2"/>
</dbReference>
<evidence type="ECO:0000256" key="7">
    <source>
        <dbReference type="ARBA" id="ARBA00023033"/>
    </source>
</evidence>
<evidence type="ECO:0000256" key="4">
    <source>
        <dbReference type="ARBA" id="ARBA00022723"/>
    </source>
</evidence>
<name>A0AAV1F8V5_XYRNO</name>
<dbReference type="PRINTS" id="PR00385">
    <property type="entry name" value="P450"/>
</dbReference>
<dbReference type="EMBL" id="OY660868">
    <property type="protein sequence ID" value="CAJ1057470.1"/>
    <property type="molecule type" value="Genomic_DNA"/>
</dbReference>
<comment type="cofactor">
    <cofactor evidence="1">
        <name>heme</name>
        <dbReference type="ChEBI" id="CHEBI:30413"/>
    </cofactor>
</comment>
<evidence type="ECO:0000256" key="6">
    <source>
        <dbReference type="ARBA" id="ARBA00023004"/>
    </source>
</evidence>
<dbReference type="FunFam" id="1.10.630.10:FF:000004">
    <property type="entry name" value="cytochrome P450 2D15 isoform X1"/>
    <property type="match status" value="1"/>
</dbReference>
<dbReference type="GO" id="GO:0016020">
    <property type="term" value="C:membrane"/>
    <property type="evidence" value="ECO:0007669"/>
    <property type="project" value="UniProtKB-SubCell"/>
</dbReference>
<evidence type="ECO:0000256" key="5">
    <source>
        <dbReference type="ARBA" id="ARBA00023002"/>
    </source>
</evidence>
<keyword evidence="8" id="KW-0472">Membrane</keyword>
<sequence>MDSTSFLTVTCVNWDIKSLLLFITIFILTIDCIKNHRPASFPPGPWALPVVGNIFSLDHKKTHESMTKLAKKYGEVYSLRMGQEWYVILNGFDVLKEALVNQGDSLADRPPLPLVVDLNNGLGIGFTNGQMWKQQRRFTLSTLRHFGLGKKSLESIILDEFTHCLINVQSYEGKPFNPHLIINNAVSNIICSLVFGHRFEYDDEKFKQLIGCFEKGLQTQASIWGLLYNSFPRLMRCLPGPHQTFLDIFNEAKEFIREEIEKHKQNWDPSDQRDYIDCYLNEIQMGKKQTGNTFDEENLVACVLDLFVAGSETTSTTLRWALLYMAKYPEIQAKVQAEIDRVIGRSGKLSMEDRVDLPYTEAVLHEIQRKSNIVPLSVPHMTNTEIQLKGYTVPKVSGCVLVRTWPRWSFSSSLPPLCSTSPSPCQLE</sequence>
<protein>
    <submittedName>
        <fullName evidence="9">Cytochrome P450 2J6-like</fullName>
    </submittedName>
</protein>
<evidence type="ECO:0000256" key="2">
    <source>
        <dbReference type="ARBA" id="ARBA00004370"/>
    </source>
</evidence>
<evidence type="ECO:0000313" key="9">
    <source>
        <dbReference type="EMBL" id="CAJ1057470.1"/>
    </source>
</evidence>
<dbReference type="Gene3D" id="1.10.630.10">
    <property type="entry name" value="Cytochrome P450"/>
    <property type="match status" value="1"/>
</dbReference>
<dbReference type="PANTHER" id="PTHR24300">
    <property type="entry name" value="CYTOCHROME P450 508A4-RELATED"/>
    <property type="match status" value="1"/>
</dbReference>
<dbReference type="GO" id="GO:0005506">
    <property type="term" value="F:iron ion binding"/>
    <property type="evidence" value="ECO:0007669"/>
    <property type="project" value="InterPro"/>
</dbReference>